<dbReference type="eggNOG" id="COG2738">
    <property type="taxonomic scope" value="Bacteria"/>
</dbReference>
<dbReference type="AlphaFoldDB" id="R4K9V3"/>
<keyword evidence="1" id="KW-0472">Membrane</keyword>
<dbReference type="PATRIC" id="fig|86416.3.peg.2433"/>
<keyword evidence="1" id="KW-0812">Transmembrane</keyword>
<keyword evidence="3" id="KW-1185">Reference proteome</keyword>
<evidence type="ECO:0000313" key="2">
    <source>
        <dbReference type="EMBL" id="AGK97314.1"/>
    </source>
</evidence>
<dbReference type="GO" id="GO:0006508">
    <property type="term" value="P:proteolysis"/>
    <property type="evidence" value="ECO:0007669"/>
    <property type="project" value="UniProtKB-KW"/>
</dbReference>
<keyword evidence="1" id="KW-1133">Transmembrane helix</keyword>
<dbReference type="Pfam" id="PF04298">
    <property type="entry name" value="Zn_peptidase_2"/>
    <property type="match status" value="1"/>
</dbReference>
<name>R4K9V3_CLOPA</name>
<gene>
    <name evidence="2" type="ORF">Clopa_2451</name>
</gene>
<dbReference type="PANTHER" id="PTHR36434:SF1">
    <property type="entry name" value="MEMBRANE PROTEASE YUGP-RELATED"/>
    <property type="match status" value="1"/>
</dbReference>
<accession>R4K9V3</accession>
<dbReference type="Proteomes" id="UP000013523">
    <property type="component" value="Chromosome"/>
</dbReference>
<reference evidence="2 3" key="1">
    <citation type="submission" date="2012-01" db="EMBL/GenBank/DDBJ databases">
        <title>Complete sequence of chromosome of Clostridium pasteurianum BC1.</title>
        <authorList>
            <consortium name="US DOE Joint Genome Institute"/>
            <person name="Lucas S."/>
            <person name="Han J."/>
            <person name="Lapidus A."/>
            <person name="Cheng J.-F."/>
            <person name="Goodwin L."/>
            <person name="Pitluck S."/>
            <person name="Peters L."/>
            <person name="Mikhailova N."/>
            <person name="Teshima H."/>
            <person name="Detter J.C."/>
            <person name="Han C."/>
            <person name="Tapia R."/>
            <person name="Land M."/>
            <person name="Hauser L."/>
            <person name="Kyrpides N."/>
            <person name="Ivanova N."/>
            <person name="Pagani I."/>
            <person name="Dunn J."/>
            <person name="Taghavi S."/>
            <person name="Francis A."/>
            <person name="van der Lelie D."/>
            <person name="Woyke T."/>
        </authorList>
    </citation>
    <scope>NUCLEOTIDE SEQUENCE [LARGE SCALE GENOMIC DNA]</scope>
    <source>
        <strain evidence="2 3">BC1</strain>
    </source>
</reference>
<proteinExistence type="predicted"/>
<feature type="transmembrane region" description="Helical" evidence="1">
    <location>
        <begin position="195"/>
        <end position="215"/>
    </location>
</feature>
<protein>
    <submittedName>
        <fullName evidence="2">Putative Zn-dependent protease</fullName>
    </submittedName>
</protein>
<evidence type="ECO:0000256" key="1">
    <source>
        <dbReference type="SAM" id="Phobius"/>
    </source>
</evidence>
<dbReference type="STRING" id="86416.Clopa_2451"/>
<dbReference type="HOGENOM" id="CLU_084406_0_0_9"/>
<feature type="transmembrane region" description="Helical" evidence="1">
    <location>
        <begin position="144"/>
        <end position="162"/>
    </location>
</feature>
<dbReference type="OrthoDB" id="9784298at2"/>
<sequence length="224" mass="24674">MFFDRTFILLIPAIIISIWAQAKVSSTFEKYTRIRNRNGYTGSEVARMILDAAGLRDIPIEIIPGKLTDHYDPSNRVMRLSPEVFHGDSVSAIGVAAHESGHAIQHKEHYAPLEIRNSIVPVVNFSSGVSWIIFFLGMIFSIPILARVGVILFAAVVVFQLITLPVEFNASNRAVNILESRAILMGEEVKGAKEVLSAAAMTYVAAALMAVLNLIRLIAISRRD</sequence>
<keyword evidence="2" id="KW-0645">Protease</keyword>
<dbReference type="KEGG" id="cpas:Clopa_2451"/>
<dbReference type="EMBL" id="CP003261">
    <property type="protein sequence ID" value="AGK97314.1"/>
    <property type="molecule type" value="Genomic_DNA"/>
</dbReference>
<keyword evidence="2" id="KW-0378">Hydrolase</keyword>
<feature type="transmembrane region" description="Helical" evidence="1">
    <location>
        <begin position="119"/>
        <end position="137"/>
    </location>
</feature>
<dbReference type="InterPro" id="IPR007395">
    <property type="entry name" value="Zn_peptidase_2"/>
</dbReference>
<dbReference type="RefSeq" id="WP_015615617.1">
    <property type="nucleotide sequence ID" value="NC_021182.1"/>
</dbReference>
<dbReference type="GO" id="GO:0008233">
    <property type="term" value="F:peptidase activity"/>
    <property type="evidence" value="ECO:0007669"/>
    <property type="project" value="UniProtKB-KW"/>
</dbReference>
<evidence type="ECO:0000313" key="3">
    <source>
        <dbReference type="Proteomes" id="UP000013523"/>
    </source>
</evidence>
<organism evidence="2 3">
    <name type="scientific">Clostridium pasteurianum BC1</name>
    <dbReference type="NCBI Taxonomy" id="86416"/>
    <lineage>
        <taxon>Bacteria</taxon>
        <taxon>Bacillati</taxon>
        <taxon>Bacillota</taxon>
        <taxon>Clostridia</taxon>
        <taxon>Eubacteriales</taxon>
        <taxon>Clostridiaceae</taxon>
        <taxon>Clostridium</taxon>
    </lineage>
</organism>
<dbReference type="PANTHER" id="PTHR36434">
    <property type="entry name" value="MEMBRANE PROTEASE YUGP-RELATED"/>
    <property type="match status" value="1"/>
</dbReference>